<name>A0AAF0Y3Z4_9TREE</name>
<dbReference type="RefSeq" id="XP_062623238.1">
    <property type="nucleotide sequence ID" value="XM_062767254.1"/>
</dbReference>
<dbReference type="EMBL" id="CP086714">
    <property type="protein sequence ID" value="WOO77206.1"/>
    <property type="molecule type" value="Genomic_DNA"/>
</dbReference>
<organism evidence="2 3">
    <name type="scientific">Vanrija pseudolonga</name>
    <dbReference type="NCBI Taxonomy" id="143232"/>
    <lineage>
        <taxon>Eukaryota</taxon>
        <taxon>Fungi</taxon>
        <taxon>Dikarya</taxon>
        <taxon>Basidiomycota</taxon>
        <taxon>Agaricomycotina</taxon>
        <taxon>Tremellomycetes</taxon>
        <taxon>Trichosporonales</taxon>
        <taxon>Trichosporonaceae</taxon>
        <taxon>Vanrija</taxon>
    </lineage>
</organism>
<feature type="region of interest" description="Disordered" evidence="1">
    <location>
        <begin position="50"/>
        <end position="71"/>
    </location>
</feature>
<sequence>MPALARSSPATEDDGGLSPGYPTVTAAPSTHRPAALTLALVLTLLFPADTHSQAGGEDTSAVPGPTACDAD</sequence>
<accession>A0AAF0Y3Z4</accession>
<proteinExistence type="predicted"/>
<dbReference type="AlphaFoldDB" id="A0AAF0Y3Z4"/>
<evidence type="ECO:0000256" key="1">
    <source>
        <dbReference type="SAM" id="MobiDB-lite"/>
    </source>
</evidence>
<keyword evidence="3" id="KW-1185">Reference proteome</keyword>
<evidence type="ECO:0000313" key="3">
    <source>
        <dbReference type="Proteomes" id="UP000827549"/>
    </source>
</evidence>
<protein>
    <submittedName>
        <fullName evidence="2">Uncharacterized protein</fullName>
    </submittedName>
</protein>
<dbReference type="Proteomes" id="UP000827549">
    <property type="component" value="Chromosome 1"/>
</dbReference>
<reference evidence="2" key="1">
    <citation type="submission" date="2023-10" db="EMBL/GenBank/DDBJ databases">
        <authorList>
            <person name="Noh H."/>
        </authorList>
    </citation>
    <scope>NUCLEOTIDE SEQUENCE</scope>
    <source>
        <strain evidence="2">DUCC4014</strain>
    </source>
</reference>
<feature type="region of interest" description="Disordered" evidence="1">
    <location>
        <begin position="1"/>
        <end position="28"/>
    </location>
</feature>
<gene>
    <name evidence="2" type="ORF">LOC62_01G000794</name>
</gene>
<evidence type="ECO:0000313" key="2">
    <source>
        <dbReference type="EMBL" id="WOO77206.1"/>
    </source>
</evidence>
<dbReference type="GeneID" id="87804052"/>